<feature type="transmembrane region" description="Helical" evidence="1">
    <location>
        <begin position="187"/>
        <end position="205"/>
    </location>
</feature>
<dbReference type="SMART" id="SM00228">
    <property type="entry name" value="PDZ"/>
    <property type="match status" value="1"/>
</dbReference>
<reference evidence="3 4" key="1">
    <citation type="submission" date="2023-06" db="EMBL/GenBank/DDBJ databases">
        <title>Aquibacillus rhizosphaerae LR5S19.</title>
        <authorList>
            <person name="Sun J.-Q."/>
        </authorList>
    </citation>
    <scope>NUCLEOTIDE SEQUENCE [LARGE SCALE GENOMIC DNA]</scope>
    <source>
        <strain evidence="3 4">LR5S19</strain>
    </source>
</reference>
<dbReference type="InterPro" id="IPR036034">
    <property type="entry name" value="PDZ_sf"/>
</dbReference>
<feature type="transmembrane region" description="Helical" evidence="1">
    <location>
        <begin position="57"/>
        <end position="73"/>
    </location>
</feature>
<name>A0ABT7L0B2_9BACI</name>
<sequence length="399" mass="45408">MDDWLIELAKGLGRLFLSPLFYWFFILTFLASAARIKKERTHFGSKIFDTFYEAKHTWFIALISGILLSVLAIGVGVLFSYPVILLLSFVTILFSITRKFSLLSSAYVFGFTYIMLLILPTYLADYIPDYWLEQLQQLDLVSFTTLLGLFLVIEAIIMMRIDQNNTLPELIKGKRGKWLGQHRIKKIAMIPLFTLIPDGTIVSFADWWPVFHVNGESYGLMLFPVIIGFEHVIRGSLPIKAIRSLSHWILILGLVTIGISIAGYYLPLLTLVSVAIAIIGREFISYRFRLKDQLKKPFFSPESAGVLVLGVIPGTPAESIDLLVGERIMKVNGKPVSSEDEFYQALQANSAYCKLDIRDVRGELRFAQRALYQGEHHELGILFAKEHYLKKEKKSKKID</sequence>
<feature type="transmembrane region" description="Helical" evidence="1">
    <location>
        <begin position="20"/>
        <end position="36"/>
    </location>
</feature>
<feature type="transmembrane region" description="Helical" evidence="1">
    <location>
        <begin position="79"/>
        <end position="96"/>
    </location>
</feature>
<feature type="transmembrane region" description="Helical" evidence="1">
    <location>
        <begin position="245"/>
        <end position="265"/>
    </location>
</feature>
<organism evidence="3 4">
    <name type="scientific">Aquibacillus rhizosphaerae</name>
    <dbReference type="NCBI Taxonomy" id="3051431"/>
    <lineage>
        <taxon>Bacteria</taxon>
        <taxon>Bacillati</taxon>
        <taxon>Bacillota</taxon>
        <taxon>Bacilli</taxon>
        <taxon>Bacillales</taxon>
        <taxon>Bacillaceae</taxon>
        <taxon>Aquibacillus</taxon>
    </lineage>
</organism>
<protein>
    <submittedName>
        <fullName evidence="3">PDZ domain-containing protein</fullName>
    </submittedName>
</protein>
<feature type="transmembrane region" description="Helical" evidence="1">
    <location>
        <begin position="108"/>
        <end position="128"/>
    </location>
</feature>
<accession>A0ABT7L0B2</accession>
<dbReference type="PROSITE" id="PS50106">
    <property type="entry name" value="PDZ"/>
    <property type="match status" value="1"/>
</dbReference>
<dbReference type="Pfam" id="PF17820">
    <property type="entry name" value="PDZ_6"/>
    <property type="match status" value="1"/>
</dbReference>
<keyword evidence="4" id="KW-1185">Reference proteome</keyword>
<feature type="transmembrane region" description="Helical" evidence="1">
    <location>
        <begin position="140"/>
        <end position="159"/>
    </location>
</feature>
<gene>
    <name evidence="3" type="ORF">QQS35_02130</name>
</gene>
<evidence type="ECO:0000313" key="4">
    <source>
        <dbReference type="Proteomes" id="UP001235343"/>
    </source>
</evidence>
<dbReference type="Proteomes" id="UP001235343">
    <property type="component" value="Unassembled WGS sequence"/>
</dbReference>
<proteinExistence type="predicted"/>
<keyword evidence="1" id="KW-0812">Transmembrane</keyword>
<feature type="transmembrane region" description="Helical" evidence="1">
    <location>
        <begin position="217"/>
        <end position="233"/>
    </location>
</feature>
<dbReference type="RefSeq" id="WP_285930113.1">
    <property type="nucleotide sequence ID" value="NZ_JASTZU010000012.1"/>
</dbReference>
<dbReference type="InterPro" id="IPR041489">
    <property type="entry name" value="PDZ_6"/>
</dbReference>
<keyword evidence="1" id="KW-0472">Membrane</keyword>
<dbReference type="Gene3D" id="2.30.42.10">
    <property type="match status" value="1"/>
</dbReference>
<evidence type="ECO:0000313" key="3">
    <source>
        <dbReference type="EMBL" id="MDL4839261.1"/>
    </source>
</evidence>
<keyword evidence="1" id="KW-1133">Transmembrane helix</keyword>
<feature type="domain" description="PDZ" evidence="2">
    <location>
        <begin position="304"/>
        <end position="361"/>
    </location>
</feature>
<dbReference type="EMBL" id="JASTZU010000012">
    <property type="protein sequence ID" value="MDL4839261.1"/>
    <property type="molecule type" value="Genomic_DNA"/>
</dbReference>
<evidence type="ECO:0000256" key="1">
    <source>
        <dbReference type="SAM" id="Phobius"/>
    </source>
</evidence>
<evidence type="ECO:0000259" key="2">
    <source>
        <dbReference type="PROSITE" id="PS50106"/>
    </source>
</evidence>
<dbReference type="SUPFAM" id="SSF50156">
    <property type="entry name" value="PDZ domain-like"/>
    <property type="match status" value="1"/>
</dbReference>
<dbReference type="InterPro" id="IPR001478">
    <property type="entry name" value="PDZ"/>
</dbReference>
<comment type="caution">
    <text evidence="3">The sequence shown here is derived from an EMBL/GenBank/DDBJ whole genome shotgun (WGS) entry which is preliminary data.</text>
</comment>